<dbReference type="PATRIC" id="fig|927665.4.peg.1163"/>
<dbReference type="AlphaFoldDB" id="A0A0F5JJS4"/>
<organism evidence="1 2">
    <name type="scientific">Parabacteroides goldsteinii DSM 19448 = WAL 12034</name>
    <dbReference type="NCBI Taxonomy" id="927665"/>
    <lineage>
        <taxon>Bacteria</taxon>
        <taxon>Pseudomonadati</taxon>
        <taxon>Bacteroidota</taxon>
        <taxon>Bacteroidia</taxon>
        <taxon>Bacteroidales</taxon>
        <taxon>Tannerellaceae</taxon>
        <taxon>Parabacteroides</taxon>
    </lineage>
</organism>
<dbReference type="PANTHER" id="PTHR41317">
    <property type="entry name" value="PD-(D_E)XK NUCLEASE FAMILY TRANSPOSASE"/>
    <property type="match status" value="1"/>
</dbReference>
<sequence length="306" mass="34697">MKYLNPRADLTFKRIFGEHPDLVISLLNALLPLKAGEEIREIEYLPSEMVPDNPLRKFSIVDVRCCDVKGRQFLVEMQMLWSPEFRERVLFNASKAYVRQLDAGEGYELLQPVYSLNLVNEVFEPALDGYYHHYAMVHVEHTDHIIDGLQLIFVELPKFTPHTYSEKRMHVLWLRFLTEIGESTRVVPHELLEAPEISKALTVLEESAFTDEELAGYEHFWDGISVEKTLYNSARREGLAEGRAEGKAEGIAEGKAEGIAEGRAEGLAEGEAKGKRLIAANMKKSGIDPLIIVQCTGLSIEEIERL</sequence>
<evidence type="ECO:0008006" key="3">
    <source>
        <dbReference type="Google" id="ProtNLM"/>
    </source>
</evidence>
<dbReference type="PANTHER" id="PTHR41317:SF1">
    <property type="entry name" value="PD-(D_E)XK NUCLEASE FAMILY TRANSPOSASE"/>
    <property type="match status" value="1"/>
</dbReference>
<dbReference type="HOGENOM" id="CLU_057504_1_1_10"/>
<comment type="caution">
    <text evidence="1">The sequence shown here is derived from an EMBL/GenBank/DDBJ whole genome shotgun (WGS) entry which is preliminary data.</text>
</comment>
<evidence type="ECO:0000313" key="1">
    <source>
        <dbReference type="EMBL" id="KKB57692.1"/>
    </source>
</evidence>
<dbReference type="RefSeq" id="WP_046146426.1">
    <property type="nucleotide sequence ID" value="NZ_KQ033912.1"/>
</dbReference>
<dbReference type="NCBIfam" id="TIGR01784">
    <property type="entry name" value="T_den_put_tspse"/>
    <property type="match status" value="1"/>
</dbReference>
<gene>
    <name evidence="1" type="ORF">HMPREF1535_01139</name>
</gene>
<dbReference type="EMBL" id="AQHV01000008">
    <property type="protein sequence ID" value="KKB57692.1"/>
    <property type="molecule type" value="Genomic_DNA"/>
</dbReference>
<evidence type="ECO:0000313" key="2">
    <source>
        <dbReference type="Proteomes" id="UP000033047"/>
    </source>
</evidence>
<dbReference type="Proteomes" id="UP000033047">
    <property type="component" value="Unassembled WGS sequence"/>
</dbReference>
<reference evidence="1 2" key="1">
    <citation type="submission" date="2013-04" db="EMBL/GenBank/DDBJ databases">
        <title>The Genome Sequence of Parabacteroides goldsteinii DSM 19448.</title>
        <authorList>
            <consortium name="The Broad Institute Genomics Platform"/>
            <person name="Earl A."/>
            <person name="Ward D."/>
            <person name="Feldgarden M."/>
            <person name="Gevers D."/>
            <person name="Martens E."/>
            <person name="Sakamoto M."/>
            <person name="Benno Y."/>
            <person name="Song Y."/>
            <person name="Liu C."/>
            <person name="Lee J."/>
            <person name="Bolanos M."/>
            <person name="Vaisanen M.L."/>
            <person name="Finegold S.M."/>
            <person name="Walker B."/>
            <person name="Young S."/>
            <person name="Zeng Q."/>
            <person name="Gargeya S."/>
            <person name="Fitzgerald M."/>
            <person name="Haas B."/>
            <person name="Abouelleil A."/>
            <person name="Allen A.W."/>
            <person name="Alvarado L."/>
            <person name="Arachchi H.M."/>
            <person name="Berlin A.M."/>
            <person name="Chapman S.B."/>
            <person name="Gainer-Dewar J."/>
            <person name="Goldberg J."/>
            <person name="Griggs A."/>
            <person name="Gujja S."/>
            <person name="Hansen M."/>
            <person name="Howarth C."/>
            <person name="Imamovic A."/>
            <person name="Ireland A."/>
            <person name="Larimer J."/>
            <person name="McCowan C."/>
            <person name="Murphy C."/>
            <person name="Pearson M."/>
            <person name="Poon T.W."/>
            <person name="Priest M."/>
            <person name="Roberts A."/>
            <person name="Saif S."/>
            <person name="Shea T."/>
            <person name="Sisk P."/>
            <person name="Sykes S."/>
            <person name="Wortman J."/>
            <person name="Nusbaum C."/>
            <person name="Birren B."/>
        </authorList>
    </citation>
    <scope>NUCLEOTIDE SEQUENCE [LARGE SCALE GENOMIC DNA]</scope>
    <source>
        <strain evidence="1 2">DSM 19448</strain>
    </source>
</reference>
<name>A0A0F5JJS4_9BACT</name>
<proteinExistence type="predicted"/>
<dbReference type="STRING" id="927665.HMPREF1535_01139"/>
<dbReference type="InterPro" id="IPR010106">
    <property type="entry name" value="RpnA"/>
</dbReference>
<protein>
    <recommendedName>
        <fullName evidence="3">Rpn family recombination-promoting nuclease/putative transposase</fullName>
    </recommendedName>
</protein>
<dbReference type="Pfam" id="PF12784">
    <property type="entry name" value="PDDEXK_2"/>
    <property type="match status" value="1"/>
</dbReference>
<accession>A0A0F5JJS4</accession>